<evidence type="ECO:0000256" key="2">
    <source>
        <dbReference type="SAM" id="SignalP"/>
    </source>
</evidence>
<feature type="compositionally biased region" description="Polar residues" evidence="1">
    <location>
        <begin position="96"/>
        <end position="112"/>
    </location>
</feature>
<proteinExistence type="predicted"/>
<dbReference type="OrthoDB" id="9884289at2759"/>
<evidence type="ECO:0000313" key="4">
    <source>
        <dbReference type="Proteomes" id="UP001152803"/>
    </source>
</evidence>
<keyword evidence="2" id="KW-0732">Signal</keyword>
<feature type="region of interest" description="Disordered" evidence="1">
    <location>
        <begin position="140"/>
        <end position="159"/>
    </location>
</feature>
<dbReference type="Proteomes" id="UP001152803">
    <property type="component" value="Unassembled WGS sequence"/>
</dbReference>
<accession>A0A9Q1HMU1</accession>
<dbReference type="InterPro" id="IPR007455">
    <property type="entry name" value="Serglycin"/>
</dbReference>
<organism evidence="3 4">
    <name type="scientific">Conger conger</name>
    <name type="common">Conger eel</name>
    <name type="synonym">Muraena conger</name>
    <dbReference type="NCBI Taxonomy" id="82655"/>
    <lineage>
        <taxon>Eukaryota</taxon>
        <taxon>Metazoa</taxon>
        <taxon>Chordata</taxon>
        <taxon>Craniata</taxon>
        <taxon>Vertebrata</taxon>
        <taxon>Euteleostomi</taxon>
        <taxon>Actinopterygii</taxon>
        <taxon>Neopterygii</taxon>
        <taxon>Teleostei</taxon>
        <taxon>Anguilliformes</taxon>
        <taxon>Congridae</taxon>
        <taxon>Conger</taxon>
    </lineage>
</organism>
<evidence type="ECO:0008006" key="5">
    <source>
        <dbReference type="Google" id="ProtNLM"/>
    </source>
</evidence>
<protein>
    <recommendedName>
        <fullName evidence="5">Serglycin</fullName>
    </recommendedName>
</protein>
<keyword evidence="4" id="KW-1185">Reference proteome</keyword>
<feature type="region of interest" description="Disordered" evidence="1">
    <location>
        <begin position="96"/>
        <end position="117"/>
    </location>
</feature>
<comment type="caution">
    <text evidence="3">The sequence shown here is derived from an EMBL/GenBank/DDBJ whole genome shotgun (WGS) entry which is preliminary data.</text>
</comment>
<name>A0A9Q1HMU1_CONCO</name>
<reference evidence="3" key="1">
    <citation type="journal article" date="2023" name="Science">
        <title>Genome structures resolve the early diversification of teleost fishes.</title>
        <authorList>
            <person name="Parey E."/>
            <person name="Louis A."/>
            <person name="Montfort J."/>
            <person name="Bouchez O."/>
            <person name="Roques C."/>
            <person name="Iampietro C."/>
            <person name="Lluch J."/>
            <person name="Castinel A."/>
            <person name="Donnadieu C."/>
            <person name="Desvignes T."/>
            <person name="Floi Bucao C."/>
            <person name="Jouanno E."/>
            <person name="Wen M."/>
            <person name="Mejri S."/>
            <person name="Dirks R."/>
            <person name="Jansen H."/>
            <person name="Henkel C."/>
            <person name="Chen W.J."/>
            <person name="Zahm M."/>
            <person name="Cabau C."/>
            <person name="Klopp C."/>
            <person name="Thompson A.W."/>
            <person name="Robinson-Rechavi M."/>
            <person name="Braasch I."/>
            <person name="Lecointre G."/>
            <person name="Bobe J."/>
            <person name="Postlethwait J.H."/>
            <person name="Berthelot C."/>
            <person name="Roest Crollius H."/>
            <person name="Guiguen Y."/>
        </authorList>
    </citation>
    <scope>NUCLEOTIDE SEQUENCE</scope>
    <source>
        <strain evidence="3">Concon-B</strain>
    </source>
</reference>
<feature type="signal peptide" evidence="2">
    <location>
        <begin position="1"/>
        <end position="23"/>
    </location>
</feature>
<dbReference type="Pfam" id="PF04360">
    <property type="entry name" value="Serglycin"/>
    <property type="match status" value="1"/>
</dbReference>
<evidence type="ECO:0000313" key="3">
    <source>
        <dbReference type="EMBL" id="KAJ8250442.1"/>
    </source>
</evidence>
<evidence type="ECO:0000256" key="1">
    <source>
        <dbReference type="SAM" id="MobiDB-lite"/>
    </source>
</evidence>
<dbReference type="AlphaFoldDB" id="A0A9Q1HMU1"/>
<dbReference type="EMBL" id="JAFJMO010000018">
    <property type="protein sequence ID" value="KAJ8250442.1"/>
    <property type="molecule type" value="Genomic_DNA"/>
</dbReference>
<feature type="chain" id="PRO_5040401490" description="Serglycin" evidence="2">
    <location>
        <begin position="24"/>
        <end position="191"/>
    </location>
</feature>
<sequence length="191" mass="20647">MGHLLKILIAFLVFNLLGQDAEGAPAKGRYVWVRCRPDDRHANCLKEWGPWMNLPGPRDRLPPSAVQDIMKGSLDLDLQSADGSGASGLFMEFGSGEQTSTDWGSGEQSSTDGGSGEQWPLAWQDLGFLTAEGRVQQLEGSGSQGNIFEGSASEGSGSVLDYTDYDAAQRMTVQQNNVPHTLELQEDNLSL</sequence>
<gene>
    <name evidence="3" type="ORF">COCON_G00223640</name>
</gene>